<gene>
    <name evidence="1" type="ORF">BLNAU_17539</name>
</gene>
<proteinExistence type="predicted"/>
<accession>A0ABQ9X6X1</accession>
<sequence>MPTSLLSALHEDDQVNTFLLSQIGKISDTLNSPDFVEKPELHALVDTLSTIHHSGHASTVFSLLPTIRSSLKKHPLPLAQSRSVLAAVESIEPIQHQPILVFAKSGSDLFKSTNDSAEIVDTTTPSHLFPIPFSTGYKEGDIRAEMQQIYDQMTSLVPDRFPVERVTLSHPPKASNKSRHQLGRMKKKTRLEHQWTWRFYSTNRRFLQVRYGL</sequence>
<reference evidence="1 2" key="1">
    <citation type="journal article" date="2022" name="bioRxiv">
        <title>Genomics of Preaxostyla Flagellates Illuminates Evolutionary Transitions and the Path Towards Mitochondrial Loss.</title>
        <authorList>
            <person name="Novak L.V.F."/>
            <person name="Treitli S.C."/>
            <person name="Pyrih J."/>
            <person name="Halakuc P."/>
            <person name="Pipaliya S.V."/>
            <person name="Vacek V."/>
            <person name="Brzon O."/>
            <person name="Soukal P."/>
            <person name="Eme L."/>
            <person name="Dacks J.B."/>
            <person name="Karnkowska A."/>
            <person name="Elias M."/>
            <person name="Hampl V."/>
        </authorList>
    </citation>
    <scope>NUCLEOTIDE SEQUENCE [LARGE SCALE GENOMIC DNA]</scope>
    <source>
        <strain evidence="1">NAU3</strain>
        <tissue evidence="1">Gut</tissue>
    </source>
</reference>
<organism evidence="1 2">
    <name type="scientific">Blattamonas nauphoetae</name>
    <dbReference type="NCBI Taxonomy" id="2049346"/>
    <lineage>
        <taxon>Eukaryota</taxon>
        <taxon>Metamonada</taxon>
        <taxon>Preaxostyla</taxon>
        <taxon>Oxymonadida</taxon>
        <taxon>Blattamonas</taxon>
    </lineage>
</organism>
<name>A0ABQ9X6X1_9EUKA</name>
<dbReference type="EMBL" id="JARBJD010000198">
    <property type="protein sequence ID" value="KAK2947519.1"/>
    <property type="molecule type" value="Genomic_DNA"/>
</dbReference>
<comment type="caution">
    <text evidence="1">The sequence shown here is derived from an EMBL/GenBank/DDBJ whole genome shotgun (WGS) entry which is preliminary data.</text>
</comment>
<evidence type="ECO:0000313" key="2">
    <source>
        <dbReference type="Proteomes" id="UP001281761"/>
    </source>
</evidence>
<evidence type="ECO:0000313" key="1">
    <source>
        <dbReference type="EMBL" id="KAK2947519.1"/>
    </source>
</evidence>
<keyword evidence="2" id="KW-1185">Reference proteome</keyword>
<protein>
    <submittedName>
        <fullName evidence="1">Uncharacterized protein</fullName>
    </submittedName>
</protein>
<dbReference type="Proteomes" id="UP001281761">
    <property type="component" value="Unassembled WGS sequence"/>
</dbReference>